<feature type="region of interest" description="Disordered" evidence="1">
    <location>
        <begin position="35"/>
        <end position="59"/>
    </location>
</feature>
<evidence type="ECO:0000313" key="2">
    <source>
        <dbReference type="EMBL" id="MPN32986.1"/>
    </source>
</evidence>
<sequence>MYPDEWKNQFGLPIEENRKSLQVSIYNGYIVYELKEDNPKESSDNPDDSSDERKDDNDH</sequence>
<gene>
    <name evidence="2" type="ORF">SDC9_180469</name>
</gene>
<protein>
    <submittedName>
        <fullName evidence="2">Uncharacterized protein</fullName>
    </submittedName>
</protein>
<accession>A0A645H3C3</accession>
<organism evidence="2">
    <name type="scientific">bioreactor metagenome</name>
    <dbReference type="NCBI Taxonomy" id="1076179"/>
    <lineage>
        <taxon>unclassified sequences</taxon>
        <taxon>metagenomes</taxon>
        <taxon>ecological metagenomes</taxon>
    </lineage>
</organism>
<name>A0A645H3C3_9ZZZZ</name>
<dbReference type="AlphaFoldDB" id="A0A645H3C3"/>
<reference evidence="2" key="1">
    <citation type="submission" date="2019-08" db="EMBL/GenBank/DDBJ databases">
        <authorList>
            <person name="Kucharzyk K."/>
            <person name="Murdoch R.W."/>
            <person name="Higgins S."/>
            <person name="Loffler F."/>
        </authorList>
    </citation>
    <scope>NUCLEOTIDE SEQUENCE</scope>
</reference>
<dbReference type="EMBL" id="VSSQ01085274">
    <property type="protein sequence ID" value="MPN32986.1"/>
    <property type="molecule type" value="Genomic_DNA"/>
</dbReference>
<proteinExistence type="predicted"/>
<evidence type="ECO:0000256" key="1">
    <source>
        <dbReference type="SAM" id="MobiDB-lite"/>
    </source>
</evidence>
<comment type="caution">
    <text evidence="2">The sequence shown here is derived from an EMBL/GenBank/DDBJ whole genome shotgun (WGS) entry which is preliminary data.</text>
</comment>